<name>A0A084ZPD1_9ENTR</name>
<evidence type="ECO:0000313" key="2">
    <source>
        <dbReference type="Proteomes" id="UP000028630"/>
    </source>
</evidence>
<dbReference type="Proteomes" id="UP000028630">
    <property type="component" value="Unassembled WGS sequence"/>
</dbReference>
<sequence>MMKNYSRPIRCISCEVSCQLYPDKTVRSSYCSYEVFSIWPDGNNFLKSGIIYSLLLKNKNHLLSPFVFVDFSLPNLRYFVDQEWIDYLTKTGMRIVIITDNSLIPLANYWLEKSDNIHGVIYADDDELIRDKKIKQLFMGRLVNKKRGRTLNFEEITLLNRFLSGTDIQQAIVIDNLDEKKVYVHKFRLEKKLGHSIRNIISHIL</sequence>
<reference evidence="2" key="1">
    <citation type="submission" date="2014-05" db="EMBL/GenBank/DDBJ databases">
        <title>ATOL: Assembling a taxonomically balanced genome-scale reconstruction of the evolutionary history of the Enterobacteriaceae.</title>
        <authorList>
            <person name="Plunkett G. III"/>
            <person name="Neeno-Eckwall E.C."/>
            <person name="Glasner J.D."/>
            <person name="Perna N.T."/>
        </authorList>
    </citation>
    <scope>NUCLEOTIDE SEQUENCE [LARGE SCALE GENOMIC DNA]</scope>
    <source>
        <strain evidence="2">ATCC 49490</strain>
    </source>
</reference>
<dbReference type="OrthoDB" id="6609920at2"/>
<dbReference type="eggNOG" id="COG2771">
    <property type="taxonomic scope" value="Bacteria"/>
</dbReference>
<dbReference type="AlphaFoldDB" id="A0A084ZPD1"/>
<organism evidence="1 2">
    <name type="scientific">Trabulsiella guamensis ATCC 49490</name>
    <dbReference type="NCBI Taxonomy" id="1005994"/>
    <lineage>
        <taxon>Bacteria</taxon>
        <taxon>Pseudomonadati</taxon>
        <taxon>Pseudomonadota</taxon>
        <taxon>Gammaproteobacteria</taxon>
        <taxon>Enterobacterales</taxon>
        <taxon>Enterobacteriaceae</taxon>
        <taxon>Trabulsiella</taxon>
    </lineage>
</organism>
<protein>
    <submittedName>
        <fullName evidence="1">RmbA family protein</fullName>
    </submittedName>
</protein>
<keyword evidence="2" id="KW-1185">Reference proteome</keyword>
<proteinExistence type="predicted"/>
<accession>A0A084ZPD1</accession>
<dbReference type="EMBL" id="JMTB01000117">
    <property type="protein sequence ID" value="KFB99325.1"/>
    <property type="molecule type" value="Genomic_DNA"/>
</dbReference>
<comment type="caution">
    <text evidence="1">The sequence shown here is derived from an EMBL/GenBank/DDBJ whole genome shotgun (WGS) entry which is preliminary data.</text>
</comment>
<gene>
    <name evidence="1" type="ORF">GTGU_04328</name>
</gene>
<evidence type="ECO:0000313" key="1">
    <source>
        <dbReference type="EMBL" id="KFB99325.1"/>
    </source>
</evidence>
<dbReference type="RefSeq" id="WP_038162134.1">
    <property type="nucleotide sequence ID" value="NZ_JMTB01000117.1"/>
</dbReference>